<dbReference type="Proteomes" id="UP001208689">
    <property type="component" value="Chromosome"/>
</dbReference>
<accession>A0ABY6HPW9</accession>
<dbReference type="EMBL" id="CP104013">
    <property type="protein sequence ID" value="UYP45471.1"/>
    <property type="molecule type" value="Genomic_DNA"/>
</dbReference>
<keyword evidence="3" id="KW-1185">Reference proteome</keyword>
<protein>
    <submittedName>
        <fullName evidence="2">Uncharacterized protein</fullName>
    </submittedName>
</protein>
<evidence type="ECO:0000256" key="1">
    <source>
        <dbReference type="SAM" id="Phobius"/>
    </source>
</evidence>
<gene>
    <name evidence="2" type="ORF">NEF87_001756</name>
</gene>
<feature type="transmembrane region" description="Helical" evidence="1">
    <location>
        <begin position="21"/>
        <end position="41"/>
    </location>
</feature>
<keyword evidence="1" id="KW-0812">Transmembrane</keyword>
<name>A0ABY6HPW9_9ARCH</name>
<proteinExistence type="predicted"/>
<keyword evidence="1" id="KW-0472">Membrane</keyword>
<feature type="transmembrane region" description="Helical" evidence="1">
    <location>
        <begin position="47"/>
        <end position="66"/>
    </location>
</feature>
<sequence length="86" mass="9516">MHVGILRKKNQNVNPMARRTISISFIVKITLFGGVICTLFGCLLHEAIISDFLFGLGILSVIIGVITHFSVPKTKPVEHPIIFDDN</sequence>
<organism evidence="2 3">
    <name type="scientific">Candidatus Lokiarchaeum ossiferum</name>
    <dbReference type="NCBI Taxonomy" id="2951803"/>
    <lineage>
        <taxon>Archaea</taxon>
        <taxon>Promethearchaeati</taxon>
        <taxon>Promethearchaeota</taxon>
        <taxon>Promethearchaeia</taxon>
        <taxon>Promethearchaeales</taxon>
        <taxon>Promethearchaeaceae</taxon>
        <taxon>Candidatus Lokiarchaeum</taxon>
    </lineage>
</organism>
<keyword evidence="1" id="KW-1133">Transmembrane helix</keyword>
<evidence type="ECO:0000313" key="2">
    <source>
        <dbReference type="EMBL" id="UYP45471.1"/>
    </source>
</evidence>
<evidence type="ECO:0000313" key="3">
    <source>
        <dbReference type="Proteomes" id="UP001208689"/>
    </source>
</evidence>
<reference evidence="2" key="1">
    <citation type="submission" date="2022-09" db="EMBL/GenBank/DDBJ databases">
        <title>Actin cytoskeleton and complex cell architecture in an #Asgard archaeon.</title>
        <authorList>
            <person name="Ponce Toledo R.I."/>
            <person name="Schleper C."/>
            <person name="Rodrigues Oliveira T."/>
            <person name="Wollweber F."/>
            <person name="Xu J."/>
            <person name="Rittmann S."/>
            <person name="Klingl A."/>
            <person name="Pilhofer M."/>
        </authorList>
    </citation>
    <scope>NUCLEOTIDE SEQUENCE</scope>
    <source>
        <strain evidence="2">B-35</strain>
    </source>
</reference>